<reference evidence="2" key="1">
    <citation type="submission" date="2022-12" db="EMBL/GenBank/DDBJ databases">
        <authorList>
            <person name="Alioto T."/>
            <person name="Alioto T."/>
            <person name="Gomez Garrido J."/>
        </authorList>
    </citation>
    <scope>NUCLEOTIDE SEQUENCE</scope>
</reference>
<sequence>MRTSRPRSSAINTFQSDGNKMSSPPDPSFCAVIRPGREKLPTAVVSRSLNWICGMLSAKAQLAEAFRRDGGSVRLSVPCCHNSAVLPALLSGGGSAVGCVASAAESPGAGQGSKEAGPSNLHHWCPLRLSQL</sequence>
<accession>A0AA35PMX3</accession>
<protein>
    <submittedName>
        <fullName evidence="2">Uncharacterized protein</fullName>
    </submittedName>
</protein>
<dbReference type="EMBL" id="OX395138">
    <property type="protein sequence ID" value="CAI5791453.1"/>
    <property type="molecule type" value="Genomic_DNA"/>
</dbReference>
<feature type="region of interest" description="Disordered" evidence="1">
    <location>
        <begin position="1"/>
        <end position="27"/>
    </location>
</feature>
<proteinExistence type="predicted"/>
<dbReference type="Proteomes" id="UP001178461">
    <property type="component" value="Chromosome 13"/>
</dbReference>
<dbReference type="AlphaFoldDB" id="A0AA35PMX3"/>
<feature type="compositionally biased region" description="Polar residues" evidence="1">
    <location>
        <begin position="1"/>
        <end position="22"/>
    </location>
</feature>
<organism evidence="2 3">
    <name type="scientific">Podarcis lilfordi</name>
    <name type="common">Lilford's wall lizard</name>
    <dbReference type="NCBI Taxonomy" id="74358"/>
    <lineage>
        <taxon>Eukaryota</taxon>
        <taxon>Metazoa</taxon>
        <taxon>Chordata</taxon>
        <taxon>Craniata</taxon>
        <taxon>Vertebrata</taxon>
        <taxon>Euteleostomi</taxon>
        <taxon>Lepidosauria</taxon>
        <taxon>Squamata</taxon>
        <taxon>Bifurcata</taxon>
        <taxon>Unidentata</taxon>
        <taxon>Episquamata</taxon>
        <taxon>Laterata</taxon>
        <taxon>Lacertibaenia</taxon>
        <taxon>Lacertidae</taxon>
        <taxon>Podarcis</taxon>
    </lineage>
</organism>
<evidence type="ECO:0000313" key="2">
    <source>
        <dbReference type="EMBL" id="CAI5791453.1"/>
    </source>
</evidence>
<keyword evidence="3" id="KW-1185">Reference proteome</keyword>
<evidence type="ECO:0000256" key="1">
    <source>
        <dbReference type="SAM" id="MobiDB-lite"/>
    </source>
</evidence>
<evidence type="ECO:0000313" key="3">
    <source>
        <dbReference type="Proteomes" id="UP001178461"/>
    </source>
</evidence>
<name>A0AA35PMX3_9SAUR</name>
<gene>
    <name evidence="2" type="ORF">PODLI_1B030520</name>
</gene>